<organism evidence="1 2">
    <name type="scientific">Ceratopteris richardii</name>
    <name type="common">Triangle waterfern</name>
    <dbReference type="NCBI Taxonomy" id="49495"/>
    <lineage>
        <taxon>Eukaryota</taxon>
        <taxon>Viridiplantae</taxon>
        <taxon>Streptophyta</taxon>
        <taxon>Embryophyta</taxon>
        <taxon>Tracheophyta</taxon>
        <taxon>Polypodiopsida</taxon>
        <taxon>Polypodiidae</taxon>
        <taxon>Polypodiales</taxon>
        <taxon>Pteridineae</taxon>
        <taxon>Pteridaceae</taxon>
        <taxon>Parkerioideae</taxon>
        <taxon>Ceratopteris</taxon>
    </lineage>
</organism>
<reference evidence="1" key="1">
    <citation type="submission" date="2021-08" db="EMBL/GenBank/DDBJ databases">
        <title>WGS assembly of Ceratopteris richardii.</title>
        <authorList>
            <person name="Marchant D.B."/>
            <person name="Chen G."/>
            <person name="Jenkins J."/>
            <person name="Shu S."/>
            <person name="Leebens-Mack J."/>
            <person name="Grimwood J."/>
            <person name="Schmutz J."/>
            <person name="Soltis P."/>
            <person name="Soltis D."/>
            <person name="Chen Z.-H."/>
        </authorList>
    </citation>
    <scope>NUCLEOTIDE SEQUENCE</scope>
    <source>
        <strain evidence="1">Whitten #5841</strain>
        <tissue evidence="1">Leaf</tissue>
    </source>
</reference>
<name>A0A8T2RLS8_CERRI</name>
<keyword evidence="2" id="KW-1185">Reference proteome</keyword>
<dbReference type="Proteomes" id="UP000825935">
    <property type="component" value="Chromosome 26"/>
</dbReference>
<dbReference type="EMBL" id="CM035431">
    <property type="protein sequence ID" value="KAH7297000.1"/>
    <property type="molecule type" value="Genomic_DNA"/>
</dbReference>
<dbReference type="Pfam" id="PF02466">
    <property type="entry name" value="Tim17"/>
    <property type="match status" value="1"/>
</dbReference>
<proteinExistence type="predicted"/>
<dbReference type="AlphaFoldDB" id="A0A8T2RLS8"/>
<evidence type="ECO:0000313" key="2">
    <source>
        <dbReference type="Proteomes" id="UP000825935"/>
    </source>
</evidence>
<evidence type="ECO:0000313" key="1">
    <source>
        <dbReference type="EMBL" id="KAH7297000.1"/>
    </source>
</evidence>
<comment type="caution">
    <text evidence="1">The sequence shown here is derived from an EMBL/GenBank/DDBJ whole genome shotgun (WGS) entry which is preliminary data.</text>
</comment>
<accession>A0A8T2RLS8</accession>
<protein>
    <submittedName>
        <fullName evidence="1">Uncharacterized protein</fullName>
    </submittedName>
</protein>
<sequence length="142" mass="15499">MDISIFVSACEGRLRRRSGSCSKRIRPTQAEKKGASITLWVVSRYFLLSGDRPTGFIIFHLLPNTYYTGCGYLAGALIGGGLGISDGQRAAEKDDTLKLRVNWVLNASGHKGRSYGNKLGIVGLLYADIESTIVHIGTQMIY</sequence>
<gene>
    <name evidence="1" type="ORF">KP509_26G048500</name>
</gene>
<dbReference type="OrthoDB" id="159299at2759"/>